<sequence length="151" mass="17305">MANPEPYQLYLADVPFDDKPGTKYRPALIIMPNVGKTTIYKVTTGHDKKSKEIRAVYYKISDWKKAGLRFQSYVDVHVTYTVPTRSLTKKKLIGRLSDSDAAQLFDFIEAHQEDIKLVNDRARINPGKQAHDRELLKRAAIQKKLKGMDRG</sequence>
<organism evidence="3 4">
    <name type="scientific">Schleiferilactobacillus harbinensis</name>
    <dbReference type="NCBI Taxonomy" id="304207"/>
    <lineage>
        <taxon>Bacteria</taxon>
        <taxon>Bacillati</taxon>
        <taxon>Bacillota</taxon>
        <taxon>Bacilli</taxon>
        <taxon>Lactobacillales</taxon>
        <taxon>Lactobacillaceae</taxon>
        <taxon>Schleiferilactobacillus</taxon>
    </lineage>
</organism>
<dbReference type="Proteomes" id="UP001330016">
    <property type="component" value="Unassembled WGS sequence"/>
</dbReference>
<dbReference type="InterPro" id="IPR003477">
    <property type="entry name" value="PemK-like"/>
</dbReference>
<dbReference type="Pfam" id="PF02452">
    <property type="entry name" value="PemK_toxin"/>
    <property type="match status" value="1"/>
</dbReference>
<evidence type="ECO:0000313" key="4">
    <source>
        <dbReference type="Proteomes" id="UP001330016"/>
    </source>
</evidence>
<comment type="similarity">
    <text evidence="1">Belongs to the PemK/MazF family.</text>
</comment>
<dbReference type="EMBL" id="JAQSGK010000035">
    <property type="protein sequence ID" value="MEE6716466.1"/>
    <property type="molecule type" value="Genomic_DNA"/>
</dbReference>
<comment type="caution">
    <text evidence="3">The sequence shown here is derived from an EMBL/GenBank/DDBJ whole genome shotgun (WGS) entry which is preliminary data.</text>
</comment>
<dbReference type="InterPro" id="IPR011067">
    <property type="entry name" value="Plasmid_toxin/cell-grow_inhib"/>
</dbReference>
<protein>
    <submittedName>
        <fullName evidence="3">Type II toxin-antitoxin system PemK/MazF family toxin</fullName>
    </submittedName>
</protein>
<reference evidence="3 4" key="1">
    <citation type="submission" date="2023-02" db="EMBL/GenBank/DDBJ databases">
        <title>The predominant lactic acid bacteria and yeasts involved in the spontaneous fermentation of millet during the production of the traditional porridge Hausa koko in Ghana.</title>
        <authorList>
            <person name="Atter A."/>
            <person name="Diaz M."/>
        </authorList>
    </citation>
    <scope>NUCLEOTIDE SEQUENCE [LARGE SCALE GENOMIC DNA]</scope>
    <source>
        <strain evidence="3 4">FI11640</strain>
    </source>
</reference>
<keyword evidence="2" id="KW-1277">Toxin-antitoxin system</keyword>
<evidence type="ECO:0000313" key="3">
    <source>
        <dbReference type="EMBL" id="MEE6716466.1"/>
    </source>
</evidence>
<evidence type="ECO:0000256" key="2">
    <source>
        <dbReference type="ARBA" id="ARBA00022649"/>
    </source>
</evidence>
<dbReference type="Gene3D" id="2.30.30.110">
    <property type="match status" value="1"/>
</dbReference>
<keyword evidence="4" id="KW-1185">Reference proteome</keyword>
<gene>
    <name evidence="3" type="ORF">PS435_11405</name>
</gene>
<evidence type="ECO:0000256" key="1">
    <source>
        <dbReference type="ARBA" id="ARBA00007521"/>
    </source>
</evidence>
<accession>A0ABU7T1G8</accession>
<proteinExistence type="inferred from homology"/>
<dbReference type="SUPFAM" id="SSF50118">
    <property type="entry name" value="Cell growth inhibitor/plasmid maintenance toxic component"/>
    <property type="match status" value="1"/>
</dbReference>
<name>A0ABU7T1G8_9LACO</name>
<dbReference type="RefSeq" id="WP_331244126.1">
    <property type="nucleotide sequence ID" value="NZ_JAQSGJ010000035.1"/>
</dbReference>